<dbReference type="GO" id="GO:0005829">
    <property type="term" value="C:cytosol"/>
    <property type="evidence" value="ECO:0007669"/>
    <property type="project" value="TreeGrafter"/>
</dbReference>
<sequence>MSMTDYRINPKTGLEFGLYSLGDHMPDALTGERVSAKERVNQIIQEAKLAEDAGLDFFSIGESHQQYFVGQAHAVLLGAVAQATSKIKLGSAATIVSTSDPVRIYENFATIDLLSNGRAEIIGGRASRLGLFELLGYNVSDYEELFEEKFELLLKINQEKRITWQGNFRAPLHDAEILPRPLNDKLPIWRAVGGPAESAIKAGMQGVPMAIAMLGGPVAIFKRSVDAYRQSLRLSGYQPTDFPVATTGLFYAAADTKTALREFYSYVDKGITLANGTGFNKRLFANGAKIQDVMAIGSPQAIIEKILYQYEQFGHQRYMAQIDFGGLPFEKVMKNIEIIGKDILPAIKKYTRK</sequence>
<dbReference type="InterPro" id="IPR011251">
    <property type="entry name" value="Luciferase-like_dom"/>
</dbReference>
<proteinExistence type="predicted"/>
<reference evidence="4 5" key="1">
    <citation type="submission" date="2016-03" db="EMBL/GenBank/DDBJ databases">
        <title>Sequencing of Lactobacillus Species from Commercial Turkeys.</title>
        <authorList>
            <person name="Johnson T.J."/>
            <person name="Youmans B.P."/>
            <person name="Case K.A."/>
        </authorList>
    </citation>
    <scope>NUCLEOTIDE SEQUENCE [LARGE SCALE GENOMIC DNA]</scope>
    <source>
        <strain evidence="4 5">UMNLA1</strain>
    </source>
</reference>
<dbReference type="EMBL" id="LUGO01000055">
    <property type="protein sequence ID" value="OXS39654.1"/>
    <property type="molecule type" value="Genomic_DNA"/>
</dbReference>
<dbReference type="InterPro" id="IPR036661">
    <property type="entry name" value="Luciferase-like_sf"/>
</dbReference>
<dbReference type="GO" id="GO:0004497">
    <property type="term" value="F:monooxygenase activity"/>
    <property type="evidence" value="ECO:0007669"/>
    <property type="project" value="UniProtKB-KW"/>
</dbReference>
<dbReference type="InterPro" id="IPR050766">
    <property type="entry name" value="Bact_Lucif_Oxidored"/>
</dbReference>
<dbReference type="GO" id="GO:0016705">
    <property type="term" value="F:oxidoreductase activity, acting on paired donors, with incorporation or reduction of molecular oxygen"/>
    <property type="evidence" value="ECO:0007669"/>
    <property type="project" value="InterPro"/>
</dbReference>
<dbReference type="RefSeq" id="WP_179211232.1">
    <property type="nucleotide sequence ID" value="NZ_LUGD01000062.1"/>
</dbReference>
<organism evidence="4 5">
    <name type="scientific">Ligilactobacillus agilis</name>
    <dbReference type="NCBI Taxonomy" id="1601"/>
    <lineage>
        <taxon>Bacteria</taxon>
        <taxon>Bacillati</taxon>
        <taxon>Bacillota</taxon>
        <taxon>Bacilli</taxon>
        <taxon>Lactobacillales</taxon>
        <taxon>Lactobacillaceae</taxon>
        <taxon>Ligilactobacillus</taxon>
    </lineage>
</organism>
<comment type="caution">
    <text evidence="4">The sequence shown here is derived from an EMBL/GenBank/DDBJ whole genome shotgun (WGS) entry which is preliminary data.</text>
</comment>
<protein>
    <submittedName>
        <fullName evidence="4">Luciferase</fullName>
    </submittedName>
</protein>
<keyword evidence="1" id="KW-0560">Oxidoreductase</keyword>
<gene>
    <name evidence="4" type="ORF">AYP69_06505</name>
</gene>
<feature type="domain" description="Luciferase-like" evidence="3">
    <location>
        <begin position="15"/>
        <end position="314"/>
    </location>
</feature>
<dbReference type="AlphaFoldDB" id="A0A231Q1D1"/>
<dbReference type="PANTHER" id="PTHR30137:SF8">
    <property type="entry name" value="BLR5498 PROTEIN"/>
    <property type="match status" value="1"/>
</dbReference>
<accession>A0A231Q1D1</accession>
<dbReference type="PANTHER" id="PTHR30137">
    <property type="entry name" value="LUCIFERASE-LIKE MONOOXYGENASE"/>
    <property type="match status" value="1"/>
</dbReference>
<evidence type="ECO:0000256" key="1">
    <source>
        <dbReference type="ARBA" id="ARBA00023002"/>
    </source>
</evidence>
<dbReference type="Gene3D" id="3.20.20.30">
    <property type="entry name" value="Luciferase-like domain"/>
    <property type="match status" value="1"/>
</dbReference>
<evidence type="ECO:0000313" key="4">
    <source>
        <dbReference type="EMBL" id="OXS39654.1"/>
    </source>
</evidence>
<evidence type="ECO:0000259" key="3">
    <source>
        <dbReference type="Pfam" id="PF00296"/>
    </source>
</evidence>
<evidence type="ECO:0000256" key="2">
    <source>
        <dbReference type="ARBA" id="ARBA00023033"/>
    </source>
</evidence>
<evidence type="ECO:0000313" key="5">
    <source>
        <dbReference type="Proteomes" id="UP000215261"/>
    </source>
</evidence>
<name>A0A231Q1D1_9LACO</name>
<dbReference type="Proteomes" id="UP000215261">
    <property type="component" value="Unassembled WGS sequence"/>
</dbReference>
<keyword evidence="2" id="KW-0503">Monooxygenase</keyword>
<dbReference type="Pfam" id="PF00296">
    <property type="entry name" value="Bac_luciferase"/>
    <property type="match status" value="1"/>
</dbReference>
<dbReference type="SUPFAM" id="SSF51679">
    <property type="entry name" value="Bacterial luciferase-like"/>
    <property type="match status" value="1"/>
</dbReference>